<evidence type="ECO:0000256" key="1">
    <source>
        <dbReference type="ARBA" id="ARBA00007469"/>
    </source>
</evidence>
<dbReference type="InterPro" id="IPR001568">
    <property type="entry name" value="RNase_T2-like"/>
</dbReference>
<gene>
    <name evidence="2" type="ORF">B1B_19614</name>
</gene>
<dbReference type="PANTHER" id="PTHR11240">
    <property type="entry name" value="RIBONUCLEASE T2"/>
    <property type="match status" value="1"/>
</dbReference>
<dbReference type="InterPro" id="IPR036430">
    <property type="entry name" value="RNase_T2-like_sf"/>
</dbReference>
<dbReference type="EMBL" id="AUZY01013182">
    <property type="protein sequence ID" value="EQD26314.1"/>
    <property type="molecule type" value="Genomic_DNA"/>
</dbReference>
<comment type="caution">
    <text evidence="2">The sequence shown here is derived from an EMBL/GenBank/DDBJ whole genome shotgun (WGS) entry which is preliminary data.</text>
</comment>
<dbReference type="Pfam" id="PF00445">
    <property type="entry name" value="Ribonuclease_T2"/>
    <property type="match status" value="1"/>
</dbReference>
<evidence type="ECO:0000313" key="2">
    <source>
        <dbReference type="EMBL" id="EQD26314.1"/>
    </source>
</evidence>
<dbReference type="SUPFAM" id="SSF55895">
    <property type="entry name" value="Ribonuclease Rh-like"/>
    <property type="match status" value="1"/>
</dbReference>
<sequence length="277" mass="30829">MRLSSLRRVLLFASLLAALPMFGAPPARADDSAAARAFNPAPNGKPGMRFDHYTLALLWEPGACLAHDELAGPDCATRTPADLRSRQWSLHGLWASTPAELQARHMPDPTWWRYGCYWYRPDHAIPQGSCGNAALDLPPPLHARLWTAMPAAATCLDRHEYFKHAACLGFQPAPFFSQALDLLDAINANPFTAWVRAQRGQTVSREALLKAFQRSFKLDAGSALELRCGRREGARRADVLVQAWMMIRGDRLKQFPAPQSFMPGRRGNCPARIFIAR</sequence>
<dbReference type="GO" id="GO:0006401">
    <property type="term" value="P:RNA catabolic process"/>
    <property type="evidence" value="ECO:0007669"/>
    <property type="project" value="TreeGrafter"/>
</dbReference>
<reference evidence="2" key="1">
    <citation type="submission" date="2013-08" db="EMBL/GenBank/DDBJ databases">
        <authorList>
            <person name="Mendez C."/>
            <person name="Richter M."/>
            <person name="Ferrer M."/>
            <person name="Sanchez J."/>
        </authorList>
    </citation>
    <scope>NUCLEOTIDE SEQUENCE</scope>
</reference>
<accession>T0ZBE7</accession>
<dbReference type="PANTHER" id="PTHR11240:SF22">
    <property type="entry name" value="RIBONUCLEASE T2"/>
    <property type="match status" value="1"/>
</dbReference>
<dbReference type="GO" id="GO:0033897">
    <property type="term" value="F:ribonuclease T2 activity"/>
    <property type="evidence" value="ECO:0007669"/>
    <property type="project" value="InterPro"/>
</dbReference>
<protein>
    <submittedName>
        <fullName evidence="2">Ribonuclease T2</fullName>
    </submittedName>
</protein>
<organism evidence="2">
    <name type="scientific">mine drainage metagenome</name>
    <dbReference type="NCBI Taxonomy" id="410659"/>
    <lineage>
        <taxon>unclassified sequences</taxon>
        <taxon>metagenomes</taxon>
        <taxon>ecological metagenomes</taxon>
    </lineage>
</organism>
<dbReference type="AlphaFoldDB" id="T0ZBE7"/>
<name>T0ZBE7_9ZZZZ</name>
<dbReference type="Gene3D" id="3.90.730.10">
    <property type="entry name" value="Ribonuclease T2-like"/>
    <property type="match status" value="1"/>
</dbReference>
<proteinExistence type="inferred from homology"/>
<dbReference type="GO" id="GO:0003723">
    <property type="term" value="F:RNA binding"/>
    <property type="evidence" value="ECO:0007669"/>
    <property type="project" value="InterPro"/>
</dbReference>
<reference evidence="2" key="2">
    <citation type="journal article" date="2014" name="ISME J.">
        <title>Microbial stratification in low pH oxic and suboxic macroscopic growths along an acid mine drainage.</title>
        <authorList>
            <person name="Mendez-Garcia C."/>
            <person name="Mesa V."/>
            <person name="Sprenger R.R."/>
            <person name="Richter M."/>
            <person name="Diez M.S."/>
            <person name="Solano J."/>
            <person name="Bargiela R."/>
            <person name="Golyshina O.V."/>
            <person name="Manteca A."/>
            <person name="Ramos J.L."/>
            <person name="Gallego J.R."/>
            <person name="Llorente I."/>
            <person name="Martins Dos Santos V.A."/>
            <person name="Jensen O.N."/>
            <person name="Pelaez A.I."/>
            <person name="Sanchez J."/>
            <person name="Ferrer M."/>
        </authorList>
    </citation>
    <scope>NUCLEOTIDE SEQUENCE</scope>
</reference>
<comment type="similarity">
    <text evidence="1">Belongs to the RNase T2 family.</text>
</comment>